<reference evidence="1" key="1">
    <citation type="journal article" date="2014" name="Int. J. Syst. Evol. Microbiol.">
        <title>Complete genome sequence of Corynebacterium casei LMG S-19264T (=DSM 44701T), isolated from a smear-ripened cheese.</title>
        <authorList>
            <consortium name="US DOE Joint Genome Institute (JGI-PGF)"/>
            <person name="Walter F."/>
            <person name="Albersmeier A."/>
            <person name="Kalinowski J."/>
            <person name="Ruckert C."/>
        </authorList>
    </citation>
    <scope>NUCLEOTIDE SEQUENCE</scope>
    <source>
        <strain evidence="1">KCTC 12719</strain>
    </source>
</reference>
<dbReference type="Proteomes" id="UP000610456">
    <property type="component" value="Unassembled WGS sequence"/>
</dbReference>
<dbReference type="EMBL" id="BMXB01000008">
    <property type="protein sequence ID" value="GHA39845.1"/>
    <property type="molecule type" value="Genomic_DNA"/>
</dbReference>
<dbReference type="AlphaFoldDB" id="A0A918W0C0"/>
<evidence type="ECO:0000313" key="1">
    <source>
        <dbReference type="EMBL" id="GHA39845.1"/>
    </source>
</evidence>
<name>A0A918W0C0_9FLAO</name>
<reference evidence="1" key="2">
    <citation type="submission" date="2020-09" db="EMBL/GenBank/DDBJ databases">
        <authorList>
            <person name="Sun Q."/>
            <person name="Kim S."/>
        </authorList>
    </citation>
    <scope>NUCLEOTIDE SEQUENCE</scope>
    <source>
        <strain evidence="1">KCTC 12719</strain>
    </source>
</reference>
<keyword evidence="2" id="KW-1185">Reference proteome</keyword>
<sequence>MSAQEKTVLRGKIEAESLMETAINIINLTQKTGTVNTASGSFEIEVTVNDSLWFSSVQYEQIKIKVTQELIEIGFLEIRLEENVNELSEVRLTNVGLSGNLTKDLSEIPTFTPVDMGFSMSDKPIPTSIERKLHTAKGVQKHSVRNPPGQVNVSLDGIINTFNGKIEMLEKAKENQDLNNLVIAGMNALPDSFFVEELQLPPSEVKNFIYFCTETIYFKSLLRKEKMLELIEFYQRKAPEFIEERMGK</sequence>
<comment type="caution">
    <text evidence="1">The sequence shown here is derived from an EMBL/GenBank/DDBJ whole genome shotgun (WGS) entry which is preliminary data.</text>
</comment>
<organism evidence="1 2">
    <name type="scientific">Salinimicrobium marinum</name>
    <dbReference type="NCBI Taxonomy" id="680283"/>
    <lineage>
        <taxon>Bacteria</taxon>
        <taxon>Pseudomonadati</taxon>
        <taxon>Bacteroidota</taxon>
        <taxon>Flavobacteriia</taxon>
        <taxon>Flavobacteriales</taxon>
        <taxon>Flavobacteriaceae</taxon>
        <taxon>Salinimicrobium</taxon>
    </lineage>
</organism>
<accession>A0A918W0C0</accession>
<gene>
    <name evidence="1" type="ORF">GCM10007103_21560</name>
</gene>
<protein>
    <recommendedName>
        <fullName evidence="3">CarboxypepD_reg-like domain-containing protein</fullName>
    </recommendedName>
</protein>
<evidence type="ECO:0000313" key="2">
    <source>
        <dbReference type="Proteomes" id="UP000610456"/>
    </source>
</evidence>
<proteinExistence type="predicted"/>
<evidence type="ECO:0008006" key="3">
    <source>
        <dbReference type="Google" id="ProtNLM"/>
    </source>
</evidence>